<dbReference type="PANTHER" id="PTHR11709:SF262">
    <property type="entry name" value="LACCASE-14"/>
    <property type="match status" value="1"/>
</dbReference>
<dbReference type="CDD" id="cd13849">
    <property type="entry name" value="CuRO_1_LCC_plant"/>
    <property type="match status" value="1"/>
</dbReference>
<dbReference type="EC" id="1.10.3.2" evidence="5 13"/>
<keyword evidence="10 13" id="KW-0560">Oxidoreductase</keyword>
<keyword evidence="17" id="KW-1185">Reference proteome</keyword>
<evidence type="ECO:0000256" key="6">
    <source>
        <dbReference type="ARBA" id="ARBA00022523"/>
    </source>
</evidence>
<dbReference type="SUPFAM" id="SSF49503">
    <property type="entry name" value="Cupredoxins"/>
    <property type="match status" value="3"/>
</dbReference>
<evidence type="ECO:0000256" key="10">
    <source>
        <dbReference type="ARBA" id="ARBA00023002"/>
    </source>
</evidence>
<keyword evidence="12 13" id="KW-0439">Lignin degradation</keyword>
<sequence>MSLILKLLRLLLLYRLLSCPVSAKTHHHKFFITEANYTRLCQTKSIMTVNGQFPGPTIYARRGDTIIVNVVNHVESNITLHWHGVHQPRNPWYDGPEYITQCPIRPGHEFSYEILLSDEEGTIWWHAHSNWDRATVHGAIFVYPKLGSSFPFAKPYKEIPIILGEWWKDDVNKVLDYALHTRGDSNSSDAYTINGQPGDLYNCSKPGTFTAQVEYGKTYLLRVISAAINNELFFAVAQHQLTVVGADGSYTKPFNTDVIMISPGQTIDLLLVANQKLNTSSPSSGNRYYMAASLYGDAPGVKYDNTTTTAILEYVTPGSNKTFLDSTPTLPSLPTNNDTDAVTTFVTQLRSLASKEHPVDVPQTINERLIITVSVNVLPCDVNYTCLGPYNMSISASLNNISFEDPTTTPILDAYYHQIPGVFEEGFPSRPPFSYNFTNDDLPKYSMIPKTGTEVRMVEYNTSIELVFQGTSLLAIENHPMHLHGQSVYMVGMGFGNFDEQKDPQGYNLVDPPFLNTVGVPKVGWTAIRFKAKNPGVWFMHCHVDRHQSWGMNTVFIVKNGATPESKILPPPKDMPQC</sequence>
<evidence type="ECO:0000256" key="3">
    <source>
        <dbReference type="ARBA" id="ARBA00004271"/>
    </source>
</evidence>
<dbReference type="PROSITE" id="PS00079">
    <property type="entry name" value="MULTICOPPER_OXIDASE1"/>
    <property type="match status" value="1"/>
</dbReference>
<evidence type="ECO:0000256" key="2">
    <source>
        <dbReference type="ARBA" id="ARBA00002075"/>
    </source>
</evidence>
<dbReference type="InterPro" id="IPR011706">
    <property type="entry name" value="Cu-oxidase_C"/>
</dbReference>
<keyword evidence="13" id="KW-0732">Signal</keyword>
<evidence type="ECO:0000256" key="5">
    <source>
        <dbReference type="ARBA" id="ARBA00012297"/>
    </source>
</evidence>
<evidence type="ECO:0000259" key="14">
    <source>
        <dbReference type="Pfam" id="PF00394"/>
    </source>
</evidence>
<feature type="chain" id="PRO_5044043577" description="Laccase" evidence="13">
    <location>
        <begin position="24"/>
        <end position="578"/>
    </location>
</feature>
<evidence type="ECO:0000256" key="1">
    <source>
        <dbReference type="ARBA" id="ARBA00000349"/>
    </source>
</evidence>
<proteinExistence type="inferred from homology"/>
<keyword evidence="7 13" id="KW-0964">Secreted</keyword>
<keyword evidence="11 13" id="KW-0186">Copper</keyword>
<dbReference type="Pfam" id="PF00394">
    <property type="entry name" value="Cu-oxidase"/>
    <property type="match status" value="1"/>
</dbReference>
<dbReference type="GO" id="GO:0046274">
    <property type="term" value="P:lignin catabolic process"/>
    <property type="evidence" value="ECO:0007669"/>
    <property type="project" value="UniProtKB-KW"/>
</dbReference>
<comment type="subcellular location">
    <subcellularLocation>
        <location evidence="3 13">Secreted</location>
        <location evidence="3 13">Extracellular space</location>
        <location evidence="3 13">Apoplast</location>
    </subcellularLocation>
</comment>
<dbReference type="InterPro" id="IPR045087">
    <property type="entry name" value="Cu-oxidase_fam"/>
</dbReference>
<keyword evidence="9 13" id="KW-0677">Repeat</keyword>
<feature type="signal peptide" evidence="13">
    <location>
        <begin position="1"/>
        <end position="23"/>
    </location>
</feature>
<comment type="catalytic activity">
    <reaction evidence="1 13">
        <text>4 hydroquinone + O2 = 4 benzosemiquinone + 2 H2O</text>
        <dbReference type="Rhea" id="RHEA:11276"/>
        <dbReference type="ChEBI" id="CHEBI:15377"/>
        <dbReference type="ChEBI" id="CHEBI:15379"/>
        <dbReference type="ChEBI" id="CHEBI:17594"/>
        <dbReference type="ChEBI" id="CHEBI:17977"/>
        <dbReference type="EC" id="1.10.3.2"/>
    </reaction>
</comment>
<evidence type="ECO:0000256" key="8">
    <source>
        <dbReference type="ARBA" id="ARBA00022723"/>
    </source>
</evidence>
<dbReference type="NCBIfam" id="TIGR03389">
    <property type="entry name" value="laccase"/>
    <property type="match status" value="1"/>
</dbReference>
<dbReference type="CDD" id="cd13897">
    <property type="entry name" value="CuRO_3_LCC_plant"/>
    <property type="match status" value="1"/>
</dbReference>
<dbReference type="InterPro" id="IPR017761">
    <property type="entry name" value="Laccase"/>
</dbReference>
<dbReference type="Pfam" id="PF07731">
    <property type="entry name" value="Cu-oxidase_2"/>
    <property type="match status" value="1"/>
</dbReference>
<protein>
    <recommendedName>
        <fullName evidence="5 13">Laccase</fullName>
        <ecNumber evidence="5 13">1.10.3.2</ecNumber>
    </recommendedName>
    <alternativeName>
        <fullName evidence="13">Benzenediol:oxygen oxidoreductase</fullName>
    </alternativeName>
    <alternativeName>
        <fullName evidence="13">Diphenol oxidase</fullName>
    </alternativeName>
    <alternativeName>
        <fullName evidence="13">Urishiol oxidase</fullName>
    </alternativeName>
</protein>
<dbReference type="Proteomes" id="UP001515500">
    <property type="component" value="Chromosome 7"/>
</dbReference>
<evidence type="ECO:0000256" key="11">
    <source>
        <dbReference type="ARBA" id="ARBA00023008"/>
    </source>
</evidence>
<dbReference type="GO" id="GO:0048046">
    <property type="term" value="C:apoplast"/>
    <property type="evidence" value="ECO:0007669"/>
    <property type="project" value="UniProtKB-SubCell"/>
</dbReference>
<evidence type="ECO:0000256" key="12">
    <source>
        <dbReference type="ARBA" id="ARBA00023185"/>
    </source>
</evidence>
<dbReference type="RefSeq" id="XP_039128376.1">
    <property type="nucleotide sequence ID" value="XM_039272442.1"/>
</dbReference>
<accession>A0AB40BM66</accession>
<feature type="domain" description="Plastocyanin-like" evidence="14">
    <location>
        <begin position="158"/>
        <end position="315"/>
    </location>
</feature>
<dbReference type="InterPro" id="IPR034289">
    <property type="entry name" value="CuRO_3_LCC"/>
</dbReference>
<dbReference type="GO" id="GO:0005507">
    <property type="term" value="F:copper ion binding"/>
    <property type="evidence" value="ECO:0007669"/>
    <property type="project" value="InterPro"/>
</dbReference>
<dbReference type="GeneID" id="120264622"/>
<dbReference type="InterPro" id="IPR034285">
    <property type="entry name" value="CuRO_2_LCC"/>
</dbReference>
<evidence type="ECO:0000256" key="4">
    <source>
        <dbReference type="ARBA" id="ARBA00010609"/>
    </source>
</evidence>
<dbReference type="InterPro" id="IPR002355">
    <property type="entry name" value="Cu_oxidase_Cu_BS"/>
</dbReference>
<dbReference type="InterPro" id="IPR008972">
    <property type="entry name" value="Cupredoxin"/>
</dbReference>
<dbReference type="Gene3D" id="2.60.40.420">
    <property type="entry name" value="Cupredoxins - blue copper proteins"/>
    <property type="match status" value="3"/>
</dbReference>
<evidence type="ECO:0000313" key="17">
    <source>
        <dbReference type="Proteomes" id="UP001515500"/>
    </source>
</evidence>
<comment type="similarity">
    <text evidence="4 13">Belongs to the multicopper oxidase family.</text>
</comment>
<keyword evidence="8 13" id="KW-0479">Metal-binding</keyword>
<dbReference type="InterPro" id="IPR034288">
    <property type="entry name" value="CuRO_1_LCC"/>
</dbReference>
<evidence type="ECO:0000256" key="13">
    <source>
        <dbReference type="RuleBase" id="RU361119"/>
    </source>
</evidence>
<feature type="domain" description="Plastocyanin-like" evidence="16">
    <location>
        <begin position="32"/>
        <end position="145"/>
    </location>
</feature>
<dbReference type="GO" id="GO:0052716">
    <property type="term" value="F:hydroquinone:oxygen oxidoreductase activity"/>
    <property type="evidence" value="ECO:0007669"/>
    <property type="project" value="UniProtKB-EC"/>
</dbReference>
<evidence type="ECO:0000259" key="15">
    <source>
        <dbReference type="Pfam" id="PF07731"/>
    </source>
</evidence>
<name>A0AB40BM66_DIOCR</name>
<evidence type="ECO:0000256" key="7">
    <source>
        <dbReference type="ARBA" id="ARBA00022525"/>
    </source>
</evidence>
<dbReference type="PROSITE" id="PS00080">
    <property type="entry name" value="MULTICOPPER_OXIDASE2"/>
    <property type="match status" value="1"/>
</dbReference>
<dbReference type="InterPro" id="IPR011707">
    <property type="entry name" value="Cu-oxidase-like_N"/>
</dbReference>
<dbReference type="CDD" id="cd13875">
    <property type="entry name" value="CuRO_2_LCC_plant"/>
    <property type="match status" value="1"/>
</dbReference>
<dbReference type="InterPro" id="IPR033138">
    <property type="entry name" value="Cu_oxidase_CS"/>
</dbReference>
<evidence type="ECO:0000313" key="18">
    <source>
        <dbReference type="RefSeq" id="XP_039128376.1"/>
    </source>
</evidence>
<feature type="domain" description="Plastocyanin-like" evidence="15">
    <location>
        <begin position="428"/>
        <end position="561"/>
    </location>
</feature>
<gene>
    <name evidence="18" type="primary">LOC120264622</name>
</gene>
<evidence type="ECO:0000259" key="16">
    <source>
        <dbReference type="Pfam" id="PF07732"/>
    </source>
</evidence>
<dbReference type="Pfam" id="PF07732">
    <property type="entry name" value="Cu-oxidase_3"/>
    <property type="match status" value="1"/>
</dbReference>
<dbReference type="PANTHER" id="PTHR11709">
    <property type="entry name" value="MULTI-COPPER OXIDASE"/>
    <property type="match status" value="1"/>
</dbReference>
<dbReference type="InterPro" id="IPR001117">
    <property type="entry name" value="Cu-oxidase_2nd"/>
</dbReference>
<dbReference type="AlphaFoldDB" id="A0AB40BM66"/>
<evidence type="ECO:0000256" key="9">
    <source>
        <dbReference type="ARBA" id="ARBA00022737"/>
    </source>
</evidence>
<comment type="cofactor">
    <cofactor evidence="13">
        <name>Cu cation</name>
        <dbReference type="ChEBI" id="CHEBI:23378"/>
    </cofactor>
    <text evidence="13">Binds 4 Cu cations per monomer.</text>
</comment>
<comment type="function">
    <text evidence="2 13">Lignin degradation and detoxification of lignin-derived products.</text>
</comment>
<reference evidence="18" key="1">
    <citation type="submission" date="2025-08" db="UniProtKB">
        <authorList>
            <consortium name="RefSeq"/>
        </authorList>
    </citation>
    <scope>IDENTIFICATION</scope>
</reference>
<organism evidence="17 18">
    <name type="scientific">Dioscorea cayennensis subsp. rotundata</name>
    <name type="common">White Guinea yam</name>
    <name type="synonym">Dioscorea rotundata</name>
    <dbReference type="NCBI Taxonomy" id="55577"/>
    <lineage>
        <taxon>Eukaryota</taxon>
        <taxon>Viridiplantae</taxon>
        <taxon>Streptophyta</taxon>
        <taxon>Embryophyta</taxon>
        <taxon>Tracheophyta</taxon>
        <taxon>Spermatophyta</taxon>
        <taxon>Magnoliopsida</taxon>
        <taxon>Liliopsida</taxon>
        <taxon>Dioscoreales</taxon>
        <taxon>Dioscoreaceae</taxon>
        <taxon>Dioscorea</taxon>
    </lineage>
</organism>
<keyword evidence="6 13" id="KW-0052">Apoplast</keyword>